<protein>
    <recommendedName>
        <fullName evidence="10">Non-specific serine/threonine protein kinase</fullName>
    </recommendedName>
</protein>
<dbReference type="Proteomes" id="UP001501442">
    <property type="component" value="Unassembled WGS sequence"/>
</dbReference>
<feature type="transmembrane region" description="Helical" evidence="5">
    <location>
        <begin position="426"/>
        <end position="447"/>
    </location>
</feature>
<feature type="transmembrane region" description="Helical" evidence="5">
    <location>
        <begin position="649"/>
        <end position="674"/>
    </location>
</feature>
<evidence type="ECO:0000256" key="2">
    <source>
        <dbReference type="ARBA" id="ARBA00022692"/>
    </source>
</evidence>
<keyword evidence="9" id="KW-1185">Reference proteome</keyword>
<dbReference type="PROSITE" id="PS50850">
    <property type="entry name" value="MFS"/>
    <property type="match status" value="1"/>
</dbReference>
<dbReference type="Gene3D" id="3.30.200.20">
    <property type="entry name" value="Phosphorylase Kinase, domain 1"/>
    <property type="match status" value="1"/>
</dbReference>
<evidence type="ECO:0000256" key="4">
    <source>
        <dbReference type="ARBA" id="ARBA00023136"/>
    </source>
</evidence>
<dbReference type="InterPro" id="IPR036259">
    <property type="entry name" value="MFS_trans_sf"/>
</dbReference>
<name>A0ABP8URD0_9ACTN</name>
<dbReference type="Pfam" id="PF07690">
    <property type="entry name" value="MFS_1"/>
    <property type="match status" value="1"/>
</dbReference>
<dbReference type="Pfam" id="PF00069">
    <property type="entry name" value="Pkinase"/>
    <property type="match status" value="1"/>
</dbReference>
<accession>A0ABP8URD0</accession>
<organism evidence="8 9">
    <name type="scientific">Actinoallomurus vinaceus</name>
    <dbReference type="NCBI Taxonomy" id="1080074"/>
    <lineage>
        <taxon>Bacteria</taxon>
        <taxon>Bacillati</taxon>
        <taxon>Actinomycetota</taxon>
        <taxon>Actinomycetes</taxon>
        <taxon>Streptosporangiales</taxon>
        <taxon>Thermomonosporaceae</taxon>
        <taxon>Actinoallomurus</taxon>
    </lineage>
</organism>
<feature type="transmembrane region" description="Helical" evidence="5">
    <location>
        <begin position="516"/>
        <end position="535"/>
    </location>
</feature>
<reference evidence="9" key="1">
    <citation type="journal article" date="2019" name="Int. J. Syst. Evol. Microbiol.">
        <title>The Global Catalogue of Microorganisms (GCM) 10K type strain sequencing project: providing services to taxonomists for standard genome sequencing and annotation.</title>
        <authorList>
            <consortium name="The Broad Institute Genomics Platform"/>
            <consortium name="The Broad Institute Genome Sequencing Center for Infectious Disease"/>
            <person name="Wu L."/>
            <person name="Ma J."/>
        </authorList>
    </citation>
    <scope>NUCLEOTIDE SEQUENCE [LARGE SCALE GENOMIC DNA]</scope>
    <source>
        <strain evidence="9">JCM 17939</strain>
    </source>
</reference>
<gene>
    <name evidence="8" type="ORF">GCM10023196_086520</name>
</gene>
<dbReference type="Gene3D" id="1.10.510.10">
    <property type="entry name" value="Transferase(Phosphotransferase) domain 1"/>
    <property type="match status" value="1"/>
</dbReference>
<proteinExistence type="predicted"/>
<dbReference type="Gene3D" id="1.20.1250.20">
    <property type="entry name" value="MFS general substrate transporter like domains"/>
    <property type="match status" value="1"/>
</dbReference>
<dbReference type="SUPFAM" id="SSF103473">
    <property type="entry name" value="MFS general substrate transporter"/>
    <property type="match status" value="1"/>
</dbReference>
<evidence type="ECO:0000256" key="5">
    <source>
        <dbReference type="SAM" id="Phobius"/>
    </source>
</evidence>
<dbReference type="InterPro" id="IPR000719">
    <property type="entry name" value="Prot_kinase_dom"/>
</dbReference>
<evidence type="ECO:0000256" key="1">
    <source>
        <dbReference type="ARBA" id="ARBA00004651"/>
    </source>
</evidence>
<dbReference type="InterPro" id="IPR011701">
    <property type="entry name" value="MFS"/>
</dbReference>
<dbReference type="PANTHER" id="PTHR42718:SF42">
    <property type="entry name" value="EXPORT PROTEIN"/>
    <property type="match status" value="1"/>
</dbReference>
<feature type="transmembrane region" description="Helical" evidence="5">
    <location>
        <begin position="724"/>
        <end position="743"/>
    </location>
</feature>
<feature type="transmembrane region" description="Helical" evidence="5">
    <location>
        <begin position="488"/>
        <end position="510"/>
    </location>
</feature>
<dbReference type="InterPro" id="IPR011009">
    <property type="entry name" value="Kinase-like_dom_sf"/>
</dbReference>
<dbReference type="PROSITE" id="PS00108">
    <property type="entry name" value="PROTEIN_KINASE_ST"/>
    <property type="match status" value="1"/>
</dbReference>
<keyword evidence="4 5" id="KW-0472">Membrane</keyword>
<comment type="caution">
    <text evidence="8">The sequence shown here is derived from an EMBL/GenBank/DDBJ whole genome shotgun (WGS) entry which is preliminary data.</text>
</comment>
<feature type="transmembrane region" description="Helical" evidence="5">
    <location>
        <begin position="590"/>
        <end position="610"/>
    </location>
</feature>
<dbReference type="EMBL" id="BAABHK010000017">
    <property type="protein sequence ID" value="GAA4636502.1"/>
    <property type="molecule type" value="Genomic_DNA"/>
</dbReference>
<dbReference type="Gene3D" id="1.20.1720.10">
    <property type="entry name" value="Multidrug resistance protein D"/>
    <property type="match status" value="1"/>
</dbReference>
<feature type="transmembrane region" description="Helical" evidence="5">
    <location>
        <begin position="392"/>
        <end position="414"/>
    </location>
</feature>
<dbReference type="InterPro" id="IPR020846">
    <property type="entry name" value="MFS_dom"/>
</dbReference>
<dbReference type="SUPFAM" id="SSF56112">
    <property type="entry name" value="Protein kinase-like (PK-like)"/>
    <property type="match status" value="1"/>
</dbReference>
<feature type="transmembrane region" description="Helical" evidence="5">
    <location>
        <begin position="341"/>
        <end position="361"/>
    </location>
</feature>
<dbReference type="CDD" id="cd14014">
    <property type="entry name" value="STKc_PknB_like"/>
    <property type="match status" value="1"/>
</dbReference>
<dbReference type="PROSITE" id="PS50011">
    <property type="entry name" value="PROTEIN_KINASE_DOM"/>
    <property type="match status" value="1"/>
</dbReference>
<feature type="domain" description="Protein kinase" evidence="6">
    <location>
        <begin position="16"/>
        <end position="261"/>
    </location>
</feature>
<feature type="transmembrane region" description="Helical" evidence="5">
    <location>
        <begin position="368"/>
        <end position="386"/>
    </location>
</feature>
<evidence type="ECO:0000259" key="6">
    <source>
        <dbReference type="PROSITE" id="PS50011"/>
    </source>
</evidence>
<sequence length="748" mass="75926">MTVSLLPSDPPRLGEYTLTGRLGEGGQGVVYLAADPSGRQVAVKLLRAHLSGDAKARSRFVRELSAAERVPAFCTAPVVDANVAGDQPYIVSEFVPGPALQELGRLAEPDLLRLAVSTATALAAIHQAGIVHRDFKPANVIMGPGGPRVIDFGIARVLDSDATMTSQAVGTPAYMAPEQLAGGAIGPAADMFAWGLTMVFAATGRRAFAGDSVPSVMHGILYGAPDLSGLPPWLAGLVAACLDKDPRRRPTAVQALLHLLGAPPGAHHGDVMGLLTQGMTAAGATRQTAAPFRAAPRGVPWVALIGVVLGVLANSLTASGLNLALPAIRQDMHVSLGDLTWVVNAQLLGLALSVLAGGWLADRFGRKRLFVIGTAACAVATFLAALSPVLGMLIALRLVAGVAAGLALPAGLGLVREAFSGVRLNVATGIWGAVVGGAALAGVFGAWPVISGLAWRFVFVLPAAVGVLAALIVLVAGRESRGDAAASFSAPGMVFLSAALFVLTFAVTRVRESNGVVTGVLLVGAALLVVIFWIVESQMRRGRPPVLLASPSLPAAIGLTAIGFAALNGLYMLLAIYLQIVGGMSPMGTAVGTLPMTLAYVAGAIVAAAVGDRMGPRPPLVIGLLLTMVAAFGLSPLGTGYSYVAVLPWLVPAGLGLGLVIPTAAAAVLGHAPVRLGGTAAGLHQGGQLIGGAVGTSVLYALALPPASTPLRDVRSALVAPMHTQLVVIGAMAMVTAAFAVFVRRAQS</sequence>
<comment type="subcellular location">
    <subcellularLocation>
        <location evidence="1">Cell membrane</location>
        <topology evidence="1">Multi-pass membrane protein</topology>
    </subcellularLocation>
</comment>
<feature type="transmembrane region" description="Helical" evidence="5">
    <location>
        <begin position="622"/>
        <end position="643"/>
    </location>
</feature>
<evidence type="ECO:0000256" key="3">
    <source>
        <dbReference type="ARBA" id="ARBA00022989"/>
    </source>
</evidence>
<dbReference type="CDD" id="cd17321">
    <property type="entry name" value="MFS_MMR_MDR_like"/>
    <property type="match status" value="1"/>
</dbReference>
<feature type="domain" description="Major facilitator superfamily (MFS) profile" evidence="7">
    <location>
        <begin position="303"/>
        <end position="748"/>
    </location>
</feature>
<evidence type="ECO:0000259" key="7">
    <source>
        <dbReference type="PROSITE" id="PS50850"/>
    </source>
</evidence>
<dbReference type="PROSITE" id="PS00216">
    <property type="entry name" value="SUGAR_TRANSPORT_1"/>
    <property type="match status" value="1"/>
</dbReference>
<dbReference type="RefSeq" id="WP_345439472.1">
    <property type="nucleotide sequence ID" value="NZ_BAABHK010000017.1"/>
</dbReference>
<dbReference type="PANTHER" id="PTHR42718">
    <property type="entry name" value="MAJOR FACILITATOR SUPERFAMILY MULTIDRUG TRANSPORTER MFSC"/>
    <property type="match status" value="1"/>
</dbReference>
<keyword evidence="3 5" id="KW-1133">Transmembrane helix</keyword>
<dbReference type="InterPro" id="IPR005829">
    <property type="entry name" value="Sugar_transporter_CS"/>
</dbReference>
<feature type="transmembrane region" description="Helical" evidence="5">
    <location>
        <begin position="453"/>
        <end position="476"/>
    </location>
</feature>
<dbReference type="InterPro" id="IPR008271">
    <property type="entry name" value="Ser/Thr_kinase_AS"/>
</dbReference>
<feature type="transmembrane region" description="Helical" evidence="5">
    <location>
        <begin position="686"/>
        <end position="704"/>
    </location>
</feature>
<evidence type="ECO:0000313" key="9">
    <source>
        <dbReference type="Proteomes" id="UP001501442"/>
    </source>
</evidence>
<feature type="transmembrane region" description="Helical" evidence="5">
    <location>
        <begin position="301"/>
        <end position="321"/>
    </location>
</feature>
<feature type="transmembrane region" description="Helical" evidence="5">
    <location>
        <begin position="556"/>
        <end position="578"/>
    </location>
</feature>
<evidence type="ECO:0008006" key="10">
    <source>
        <dbReference type="Google" id="ProtNLM"/>
    </source>
</evidence>
<keyword evidence="2 5" id="KW-0812">Transmembrane</keyword>
<evidence type="ECO:0000313" key="8">
    <source>
        <dbReference type="EMBL" id="GAA4636502.1"/>
    </source>
</evidence>